<feature type="region of interest" description="Disordered" evidence="2">
    <location>
        <begin position="239"/>
        <end position="275"/>
    </location>
</feature>
<keyword evidence="4" id="KW-1185">Reference proteome</keyword>
<evidence type="ECO:0000313" key="3">
    <source>
        <dbReference type="EMBL" id="CAK7322690.1"/>
    </source>
</evidence>
<dbReference type="Proteomes" id="UP001314170">
    <property type="component" value="Unassembled WGS sequence"/>
</dbReference>
<proteinExistence type="predicted"/>
<keyword evidence="1" id="KW-0175">Coiled coil</keyword>
<evidence type="ECO:0000256" key="2">
    <source>
        <dbReference type="SAM" id="MobiDB-lite"/>
    </source>
</evidence>
<comment type="caution">
    <text evidence="3">The sequence shown here is derived from an EMBL/GenBank/DDBJ whole genome shotgun (WGS) entry which is preliminary data.</text>
</comment>
<feature type="coiled-coil region" evidence="1">
    <location>
        <begin position="99"/>
        <end position="133"/>
    </location>
</feature>
<feature type="coiled-coil region" evidence="1">
    <location>
        <begin position="1"/>
        <end position="49"/>
    </location>
</feature>
<feature type="region of interest" description="Disordered" evidence="2">
    <location>
        <begin position="192"/>
        <end position="213"/>
    </location>
</feature>
<protein>
    <submittedName>
        <fullName evidence="3">Uncharacterized protein</fullName>
    </submittedName>
</protein>
<gene>
    <name evidence="3" type="ORF">DCAF_LOCUS301</name>
</gene>
<organism evidence="3 4">
    <name type="scientific">Dovyalis caffra</name>
    <dbReference type="NCBI Taxonomy" id="77055"/>
    <lineage>
        <taxon>Eukaryota</taxon>
        <taxon>Viridiplantae</taxon>
        <taxon>Streptophyta</taxon>
        <taxon>Embryophyta</taxon>
        <taxon>Tracheophyta</taxon>
        <taxon>Spermatophyta</taxon>
        <taxon>Magnoliopsida</taxon>
        <taxon>eudicotyledons</taxon>
        <taxon>Gunneridae</taxon>
        <taxon>Pentapetalae</taxon>
        <taxon>rosids</taxon>
        <taxon>fabids</taxon>
        <taxon>Malpighiales</taxon>
        <taxon>Salicaceae</taxon>
        <taxon>Flacourtieae</taxon>
        <taxon>Dovyalis</taxon>
    </lineage>
</organism>
<evidence type="ECO:0000313" key="4">
    <source>
        <dbReference type="Proteomes" id="UP001314170"/>
    </source>
</evidence>
<reference evidence="3 4" key="1">
    <citation type="submission" date="2024-01" db="EMBL/GenBank/DDBJ databases">
        <authorList>
            <person name="Waweru B."/>
        </authorList>
    </citation>
    <scope>NUCLEOTIDE SEQUENCE [LARGE SCALE GENOMIC DNA]</scope>
</reference>
<evidence type="ECO:0000256" key="1">
    <source>
        <dbReference type="SAM" id="Coils"/>
    </source>
</evidence>
<accession>A0AAV1QQN7</accession>
<sequence length="323" mass="36518">MEKYDLESSALKLQLKDLADKYESVKTAAQALKREAEILTQDRTQMEQKYLTEFKRFEEAHERCKVSEEQVKVANKFVETAQSEVLAAQNAKGDASQLAIERLVQIETAQKQIEELERQNVDLTCEVNRLRASEVDAISRFALLEDMIKERDQEVESLKMRCEQRSSSMQVANIIGNRPSLHVELQQRNLVSPEEGLSPDHSNESSLGSETKTISCGKRSRLEVLNPGSDSVQDMDSAEAIAGEPKRPKSTMTLRKCATEVESSDSKSNEDSEDSKANAYVRLTVLKMRQELIELGFGADLLELKSPKKKDVYALYKRLVLKK</sequence>
<dbReference type="EMBL" id="CAWUPB010000027">
    <property type="protein sequence ID" value="CAK7322690.1"/>
    <property type="molecule type" value="Genomic_DNA"/>
</dbReference>
<name>A0AAV1QQN7_9ROSI</name>
<feature type="compositionally biased region" description="Polar residues" evidence="2">
    <location>
        <begin position="204"/>
        <end position="213"/>
    </location>
</feature>
<feature type="compositionally biased region" description="Basic and acidic residues" evidence="2">
    <location>
        <begin position="264"/>
        <end position="275"/>
    </location>
</feature>
<dbReference type="AlphaFoldDB" id="A0AAV1QQN7"/>